<gene>
    <name evidence="8" type="primary">LOC106765556</name>
</gene>
<dbReference type="SUPFAM" id="SSF50630">
    <property type="entry name" value="Acid proteases"/>
    <property type="match status" value="1"/>
</dbReference>
<keyword evidence="3" id="KW-0964">Secreted</keyword>
<dbReference type="InterPro" id="IPR032799">
    <property type="entry name" value="TAXi_C"/>
</dbReference>
<proteinExistence type="inferred from homology"/>
<evidence type="ECO:0000256" key="2">
    <source>
        <dbReference type="ARBA" id="ARBA00007447"/>
    </source>
</evidence>
<dbReference type="PANTHER" id="PTHR47965">
    <property type="entry name" value="ASPARTYL PROTEASE-RELATED"/>
    <property type="match status" value="1"/>
</dbReference>
<dbReference type="GeneID" id="106765556"/>
<evidence type="ECO:0000256" key="3">
    <source>
        <dbReference type="ARBA" id="ARBA00022525"/>
    </source>
</evidence>
<dbReference type="FunFam" id="2.40.70.10:FF:000041">
    <property type="entry name" value="Basic 7S globulin"/>
    <property type="match status" value="1"/>
</dbReference>
<organism evidence="7 8">
    <name type="scientific">Vigna radiata var. radiata</name>
    <name type="common">Mung bean</name>
    <name type="synonym">Phaseolus aureus</name>
    <dbReference type="NCBI Taxonomy" id="3916"/>
    <lineage>
        <taxon>Eukaryota</taxon>
        <taxon>Viridiplantae</taxon>
        <taxon>Streptophyta</taxon>
        <taxon>Embryophyta</taxon>
        <taxon>Tracheophyta</taxon>
        <taxon>Spermatophyta</taxon>
        <taxon>Magnoliopsida</taxon>
        <taxon>eudicotyledons</taxon>
        <taxon>Gunneridae</taxon>
        <taxon>Pentapetalae</taxon>
        <taxon>rosids</taxon>
        <taxon>fabids</taxon>
        <taxon>Fabales</taxon>
        <taxon>Fabaceae</taxon>
        <taxon>Papilionoideae</taxon>
        <taxon>50 kb inversion clade</taxon>
        <taxon>NPAAA clade</taxon>
        <taxon>indigoferoid/millettioid clade</taxon>
        <taxon>Phaseoleae</taxon>
        <taxon>Vigna</taxon>
    </lineage>
</organism>
<dbReference type="InterPro" id="IPR033121">
    <property type="entry name" value="PEPTIDASE_A1"/>
</dbReference>
<dbReference type="Pfam" id="PF14541">
    <property type="entry name" value="TAXi_C"/>
    <property type="match status" value="1"/>
</dbReference>
<evidence type="ECO:0000256" key="4">
    <source>
        <dbReference type="ARBA" id="ARBA00022729"/>
    </source>
</evidence>
<sequence>MASSSSSMASLLPIIIISFLFLFSLSNAHSPVSFTIPVTKDAATHQYLTTLSYGTPLVPTKLVLDLGGSFLWLHCASRNTPSSSSLTTPHRSLQCFAAKTHKSPNSFLSAPVDQHHYQPCQVFPENSITGTIATEGELVEDLIALQSAESKTIHEHQSRFTCSPNSLLHGLAKGARGMVGLARSRSSLPSQVFDNFSTQRKLTLCLSSSKGVLLLGNVAYESEILKSLTFTPLVTSFPSLDYFINVSSVKINGKRLSLDASEFNEQEGGGGGALTLISSIVPYTTMQSSIYNSFKEAFLDAAMSMNMTRVASVAPFELCFGSSQVGSSVPVIELVLQSEMVKWSVHGRNSMVRVSDEVSCLGFLDGGLNPRNSIVIGGYQLEDVIVQFDLATSMVGFSSSLLTKNTKCSDFKFGSSIPAESI</sequence>
<keyword evidence="7" id="KW-1185">Reference proteome</keyword>
<dbReference type="KEGG" id="vra:106765556"/>
<dbReference type="GO" id="GO:0006508">
    <property type="term" value="P:proteolysis"/>
    <property type="evidence" value="ECO:0007669"/>
    <property type="project" value="InterPro"/>
</dbReference>
<dbReference type="PROSITE" id="PS51767">
    <property type="entry name" value="PEPTIDASE_A1"/>
    <property type="match status" value="1"/>
</dbReference>
<feature type="signal peptide" evidence="5">
    <location>
        <begin position="1"/>
        <end position="28"/>
    </location>
</feature>
<dbReference type="InterPro" id="IPR021109">
    <property type="entry name" value="Peptidase_aspartic_dom_sf"/>
</dbReference>
<accession>A0A1S3UID3</accession>
<evidence type="ECO:0000313" key="8">
    <source>
        <dbReference type="RefSeq" id="XP_014505709.1"/>
    </source>
</evidence>
<evidence type="ECO:0000256" key="5">
    <source>
        <dbReference type="SAM" id="SignalP"/>
    </source>
</evidence>
<evidence type="ECO:0000259" key="6">
    <source>
        <dbReference type="PROSITE" id="PS51767"/>
    </source>
</evidence>
<dbReference type="InterPro" id="IPR032861">
    <property type="entry name" value="TAXi_N"/>
</dbReference>
<dbReference type="AlphaFoldDB" id="A0A1S3UID3"/>
<dbReference type="OrthoDB" id="1162128at2759"/>
<dbReference type="GO" id="GO:0004190">
    <property type="term" value="F:aspartic-type endopeptidase activity"/>
    <property type="evidence" value="ECO:0007669"/>
    <property type="project" value="InterPro"/>
</dbReference>
<evidence type="ECO:0000256" key="1">
    <source>
        <dbReference type="ARBA" id="ARBA00004239"/>
    </source>
</evidence>
<feature type="domain" description="Peptidase A1" evidence="6">
    <location>
        <begin position="47"/>
        <end position="398"/>
    </location>
</feature>
<reference evidence="7" key="1">
    <citation type="journal article" date="2014" name="Nat. Commun.">
        <title>Genome sequence of mungbean and insights into evolution within Vigna species.</title>
        <authorList>
            <person name="Kang Y.J."/>
            <person name="Kim S.K."/>
            <person name="Kim M.Y."/>
            <person name="Lestari P."/>
            <person name="Kim K.H."/>
            <person name="Ha B.K."/>
            <person name="Jun T.H."/>
            <person name="Hwang W.J."/>
            <person name="Lee T."/>
            <person name="Lee J."/>
            <person name="Shim S."/>
            <person name="Yoon M.Y."/>
            <person name="Jang Y.E."/>
            <person name="Han K.S."/>
            <person name="Taeprayoon P."/>
            <person name="Yoon N."/>
            <person name="Somta P."/>
            <person name="Tanya P."/>
            <person name="Kim K.S."/>
            <person name="Gwag J.G."/>
            <person name="Moon J.K."/>
            <person name="Lee Y.H."/>
            <person name="Park B.S."/>
            <person name="Bombarely A."/>
            <person name="Doyle J.J."/>
            <person name="Jackson S.A."/>
            <person name="Schafleitner R."/>
            <person name="Srinives P."/>
            <person name="Varshney R.K."/>
            <person name="Lee S.H."/>
        </authorList>
    </citation>
    <scope>NUCLEOTIDE SEQUENCE [LARGE SCALE GENOMIC DNA]</scope>
    <source>
        <strain evidence="7">cv. VC1973A</strain>
    </source>
</reference>
<dbReference type="Gene3D" id="2.40.70.10">
    <property type="entry name" value="Acid Proteases"/>
    <property type="match status" value="2"/>
</dbReference>
<dbReference type="InterPro" id="IPR001461">
    <property type="entry name" value="Aspartic_peptidase_A1"/>
</dbReference>
<evidence type="ECO:0000313" key="7">
    <source>
        <dbReference type="Proteomes" id="UP000087766"/>
    </source>
</evidence>
<dbReference type="STRING" id="3916.A0A1S3UID3"/>
<keyword evidence="4 5" id="KW-0732">Signal</keyword>
<reference evidence="8" key="2">
    <citation type="submission" date="2025-08" db="UniProtKB">
        <authorList>
            <consortium name="RefSeq"/>
        </authorList>
    </citation>
    <scope>IDENTIFICATION</scope>
    <source>
        <tissue evidence="8">Leaf</tissue>
    </source>
</reference>
<feature type="chain" id="PRO_5010208385" evidence="5">
    <location>
        <begin position="29"/>
        <end position="422"/>
    </location>
</feature>
<protein>
    <submittedName>
        <fullName evidence="8">Basic 7S globulin 2-like</fullName>
    </submittedName>
</protein>
<dbReference type="GO" id="GO:0005576">
    <property type="term" value="C:extracellular region"/>
    <property type="evidence" value="ECO:0007669"/>
    <property type="project" value="UniProtKB-SubCell"/>
</dbReference>
<dbReference type="RefSeq" id="XP_014505709.1">
    <property type="nucleotide sequence ID" value="XM_014650223.2"/>
</dbReference>
<comment type="similarity">
    <text evidence="2">Belongs to the peptidase A1 family.</text>
</comment>
<dbReference type="Pfam" id="PF14543">
    <property type="entry name" value="TAXi_N"/>
    <property type="match status" value="1"/>
</dbReference>
<dbReference type="Proteomes" id="UP000087766">
    <property type="component" value="Chromosome 7"/>
</dbReference>
<comment type="subcellular location">
    <subcellularLocation>
        <location evidence="1">Secreted</location>
        <location evidence="1">Extracellular space</location>
    </subcellularLocation>
</comment>
<name>A0A1S3UID3_VIGRR</name>
<dbReference type="PANTHER" id="PTHR47965:SF46">
    <property type="entry name" value="BASIC 7S GLOBULIN-LIKE"/>
    <property type="match status" value="1"/>
</dbReference>